<dbReference type="KEGG" id="simp:C6571_18120"/>
<evidence type="ECO:0000313" key="2">
    <source>
        <dbReference type="Proteomes" id="UP000239326"/>
    </source>
</evidence>
<dbReference type="OrthoDB" id="8913825at2"/>
<organism evidence="1 2">
    <name type="scientific">Simplicispira suum</name>
    <dbReference type="NCBI Taxonomy" id="2109915"/>
    <lineage>
        <taxon>Bacteria</taxon>
        <taxon>Pseudomonadati</taxon>
        <taxon>Pseudomonadota</taxon>
        <taxon>Betaproteobacteria</taxon>
        <taxon>Burkholderiales</taxon>
        <taxon>Comamonadaceae</taxon>
        <taxon>Simplicispira</taxon>
    </lineage>
</organism>
<name>A0A2S0N5R7_9BURK</name>
<protein>
    <submittedName>
        <fullName evidence="1">Uncharacterized protein</fullName>
    </submittedName>
</protein>
<proteinExistence type="predicted"/>
<reference evidence="1 2" key="1">
    <citation type="submission" date="2018-03" db="EMBL/GenBank/DDBJ databases">
        <title>Genome sequencing of Simplicispira sp.</title>
        <authorList>
            <person name="Kim S.-J."/>
            <person name="Heo J."/>
            <person name="Kwon S.-W."/>
        </authorList>
    </citation>
    <scope>NUCLEOTIDE SEQUENCE [LARGE SCALE GENOMIC DNA]</scope>
    <source>
        <strain evidence="1 2">SC1-8</strain>
        <plasmid evidence="1 2">unnamed1</plasmid>
    </source>
</reference>
<keyword evidence="2" id="KW-1185">Reference proteome</keyword>
<keyword evidence="1" id="KW-0614">Plasmid</keyword>
<dbReference type="RefSeq" id="WP_106448439.1">
    <property type="nucleotide sequence ID" value="NZ_CP027670.1"/>
</dbReference>
<dbReference type="Proteomes" id="UP000239326">
    <property type="component" value="Plasmid unnamed1"/>
</dbReference>
<sequence>MSKVAIDRNILKVLLACAEHHVEDVETGIEEGLYIKSENTDLQSKQAACAAAAQLVEPAEGAFVEDITAPCKQPPVPRVLVVVRGGIAEPVFDEGVEVAVFDWDNYKSDPESTGGVSTKFAELAKPLGIPVAPDEEAIETSGQVRYVIRSLSEAGEPLGAPGAFWSNADGWGCLETATHFSTRERMSLNFPLSARQDAEWMLVEEAKDLAAEASAKAATLPAFSLVKIGADWLPDDVTVSAYSNGRHWNGWAMPRFTLEAGHSLLKHMPDLSYNGARDAFISKDAHDDQAEEEVFAAETLIVGGSPIKTYAIGAGSWCWYLAE</sequence>
<dbReference type="AlphaFoldDB" id="A0A2S0N5R7"/>
<dbReference type="EMBL" id="CP027670">
    <property type="protein sequence ID" value="AVO43494.1"/>
    <property type="molecule type" value="Genomic_DNA"/>
</dbReference>
<evidence type="ECO:0000313" key="1">
    <source>
        <dbReference type="EMBL" id="AVO43494.1"/>
    </source>
</evidence>
<accession>A0A2S0N5R7</accession>
<gene>
    <name evidence="1" type="ORF">C6571_18120</name>
</gene>
<geneLocation type="plasmid" evidence="1 2">
    <name>unnamed1</name>
</geneLocation>